<reference evidence="1 2" key="1">
    <citation type="submission" date="2018-12" db="EMBL/GenBank/DDBJ databases">
        <title>Glycomyces sp. YIM 121974 draft genome.</title>
        <authorList>
            <person name="Li Q."/>
        </authorList>
    </citation>
    <scope>NUCLEOTIDE SEQUENCE [LARGE SCALE GENOMIC DNA]</scope>
    <source>
        <strain evidence="1 2">YIM 121974</strain>
    </source>
</reference>
<keyword evidence="2" id="KW-1185">Reference proteome</keyword>
<dbReference type="Proteomes" id="UP000277256">
    <property type="component" value="Unassembled WGS sequence"/>
</dbReference>
<dbReference type="OrthoDB" id="185014at2"/>
<accession>A0A426V3W5</accession>
<protein>
    <submittedName>
        <fullName evidence="1">Uncharacterized protein</fullName>
    </submittedName>
</protein>
<comment type="caution">
    <text evidence="1">The sequence shown here is derived from an EMBL/GenBank/DDBJ whole genome shotgun (WGS) entry which is preliminary data.</text>
</comment>
<gene>
    <name evidence="1" type="ORF">EIW28_01965</name>
</gene>
<dbReference type="EMBL" id="RSEB01000001">
    <property type="protein sequence ID" value="RRS01557.1"/>
    <property type="molecule type" value="Genomic_DNA"/>
</dbReference>
<dbReference type="RefSeq" id="WP_125246034.1">
    <property type="nucleotide sequence ID" value="NZ_RSEB01000001.1"/>
</dbReference>
<sequence length="220" mass="24514">MRPQDSRFRPHWWATGMSDLGVEARPDIATYGQYDFAHLPPVPFPMDGDLAWLAPRPEHERWPIVGNAAEAVGPLAAACARRRLPLPPAFTLFMESEALQRKVRSSTACFIDLDTAPVPVEGGGHFVRFLADQQGCLYWYLYLTEDGADHAVVCSPDYFGSEDAAVAEDLDEVSFSAESFETFLCRTWLENEIWFASTGKGAMPDVGAEYLERYRDLGSA</sequence>
<name>A0A426V3W5_9ACTN</name>
<evidence type="ECO:0000313" key="1">
    <source>
        <dbReference type="EMBL" id="RRS01557.1"/>
    </source>
</evidence>
<organism evidence="1 2">
    <name type="scientific">Glycomyces terrestris</name>
    <dbReference type="NCBI Taxonomy" id="2493553"/>
    <lineage>
        <taxon>Bacteria</taxon>
        <taxon>Bacillati</taxon>
        <taxon>Actinomycetota</taxon>
        <taxon>Actinomycetes</taxon>
        <taxon>Glycomycetales</taxon>
        <taxon>Glycomycetaceae</taxon>
        <taxon>Glycomyces</taxon>
    </lineage>
</organism>
<proteinExistence type="predicted"/>
<evidence type="ECO:0000313" key="2">
    <source>
        <dbReference type="Proteomes" id="UP000277256"/>
    </source>
</evidence>
<dbReference type="AlphaFoldDB" id="A0A426V3W5"/>